<dbReference type="RefSeq" id="XP_030386691.1">
    <property type="nucleotide sequence ID" value="XM_030530831.1"/>
</dbReference>
<proteinExistence type="predicted"/>
<dbReference type="CTD" id="32151"/>
<dbReference type="GeneID" id="115633388"/>
<dbReference type="Gene3D" id="1.10.600.10">
    <property type="entry name" value="Farnesyl Diphosphate Synthase"/>
    <property type="match status" value="1"/>
</dbReference>
<dbReference type="OrthoDB" id="270318at2759"/>
<accession>A0A6J2UDZ0</accession>
<dbReference type="SUPFAM" id="SSF48576">
    <property type="entry name" value="Terpenoid synthases"/>
    <property type="match status" value="1"/>
</dbReference>
<gene>
    <name evidence="3" type="primary">LOC115633388</name>
</gene>
<organism evidence="2 3">
    <name type="scientific">Drosophila lebanonensis</name>
    <name type="common">Fruit fly</name>
    <name type="synonym">Scaptodrosophila lebanonensis</name>
    <dbReference type="NCBI Taxonomy" id="7225"/>
    <lineage>
        <taxon>Eukaryota</taxon>
        <taxon>Metazoa</taxon>
        <taxon>Ecdysozoa</taxon>
        <taxon>Arthropoda</taxon>
        <taxon>Hexapoda</taxon>
        <taxon>Insecta</taxon>
        <taxon>Pterygota</taxon>
        <taxon>Neoptera</taxon>
        <taxon>Endopterygota</taxon>
        <taxon>Diptera</taxon>
        <taxon>Brachycera</taxon>
        <taxon>Muscomorpha</taxon>
        <taxon>Ephydroidea</taxon>
        <taxon>Drosophilidae</taxon>
        <taxon>Scaptodrosophila</taxon>
    </lineage>
</organism>
<dbReference type="AlphaFoldDB" id="A0A6J2UDZ0"/>
<dbReference type="InterPro" id="IPR008949">
    <property type="entry name" value="Isoprenoid_synthase_dom_sf"/>
</dbReference>
<sequence>MRRLLSNWENGGRLLSNKNSIIIKCLERHASGGVDANVQPGKERQPAQKSPAENGDAFATKYCMGLVEKYDYENYLSTLLLPQELRQAAFALRAFNVEVSRSVVGHHLEPQITKMRLKFWYDSIDKCFEPATNKSYVQDQPVLRELQRTVGVRRLNKVYLRRLVTARERPSNQAFDVMRDLEDYADQTCASLMHLLVELSGIRDINVDHAASHVGKAQGIVMLLRAIPHTGRQQAVAVPLEVLVRHGVSQERILRGAPDDKAVEECVFEVASAANTHLELARQLLPQMPRVARKIFLSAVATGSYLERLRRAHFQLTHASCIKRDSMLPARLFWKSLFNKF</sequence>
<dbReference type="Proteomes" id="UP000504634">
    <property type="component" value="Unplaced"/>
</dbReference>
<feature type="region of interest" description="Disordered" evidence="1">
    <location>
        <begin position="34"/>
        <end position="53"/>
    </location>
</feature>
<name>A0A6J2UDZ0_DROLE</name>
<protein>
    <submittedName>
        <fullName evidence="3">NADH dehydrogenase (Ubiquinone) complex I, assembly factor 6 homolog</fullName>
    </submittedName>
</protein>
<evidence type="ECO:0000313" key="2">
    <source>
        <dbReference type="Proteomes" id="UP000504634"/>
    </source>
</evidence>
<evidence type="ECO:0000313" key="3">
    <source>
        <dbReference type="RefSeq" id="XP_030386691.1"/>
    </source>
</evidence>
<dbReference type="Pfam" id="PF00494">
    <property type="entry name" value="SQS_PSY"/>
    <property type="match status" value="1"/>
</dbReference>
<evidence type="ECO:0000256" key="1">
    <source>
        <dbReference type="SAM" id="MobiDB-lite"/>
    </source>
</evidence>
<keyword evidence="2" id="KW-1185">Reference proteome</keyword>
<dbReference type="InterPro" id="IPR002060">
    <property type="entry name" value="Squ/phyt_synthse"/>
</dbReference>
<reference evidence="3" key="1">
    <citation type="submission" date="2025-08" db="UniProtKB">
        <authorList>
            <consortium name="RefSeq"/>
        </authorList>
    </citation>
    <scope>IDENTIFICATION</scope>
    <source>
        <strain evidence="3">11010-0011.00</strain>
        <tissue evidence="3">Whole body</tissue>
    </source>
</reference>